<dbReference type="AlphaFoldDB" id="A0A7T8QTN6"/>
<accession>A0A7T8QTN6</accession>
<name>A0A7T8QTN6_CALRO</name>
<dbReference type="Proteomes" id="UP000595437">
    <property type="component" value="Chromosome 5"/>
</dbReference>
<organism evidence="1 2">
    <name type="scientific">Caligus rogercresseyi</name>
    <name type="common">Sea louse</name>
    <dbReference type="NCBI Taxonomy" id="217165"/>
    <lineage>
        <taxon>Eukaryota</taxon>
        <taxon>Metazoa</taxon>
        <taxon>Ecdysozoa</taxon>
        <taxon>Arthropoda</taxon>
        <taxon>Crustacea</taxon>
        <taxon>Multicrustacea</taxon>
        <taxon>Hexanauplia</taxon>
        <taxon>Copepoda</taxon>
        <taxon>Siphonostomatoida</taxon>
        <taxon>Caligidae</taxon>
        <taxon>Caligus</taxon>
    </lineage>
</organism>
<dbReference type="EMBL" id="CP045894">
    <property type="protein sequence ID" value="QQP54635.1"/>
    <property type="molecule type" value="Genomic_DNA"/>
</dbReference>
<proteinExistence type="predicted"/>
<dbReference type="OrthoDB" id="57679at2759"/>
<feature type="non-terminal residue" evidence="1">
    <location>
        <position position="1"/>
    </location>
</feature>
<evidence type="ECO:0000313" key="1">
    <source>
        <dbReference type="EMBL" id="QQP54635.1"/>
    </source>
</evidence>
<dbReference type="PANTHER" id="PTHR38696">
    <property type="entry name" value="MEDIATOR OF RNA POLYMERASE II TRANSCRIPTION SUBUNIT 13"/>
    <property type="match status" value="1"/>
</dbReference>
<keyword evidence="2" id="KW-1185">Reference proteome</keyword>
<dbReference type="PANTHER" id="PTHR38696:SF1">
    <property type="entry name" value="MEDIATOR OF RNA POLYMERASE II TRANSCRIPTION SUBUNIT 13"/>
    <property type="match status" value="1"/>
</dbReference>
<sequence>MGQSESSDLRLMYEKVSDFAIQIRSPDKLNINALGNNNIRYYRFKHQSSTFKFHIRGRPFSHKGKSTLDFKVIFLKILNDLYEELGMVPFISSDLSLIHDNSTVFFKTVKRYSHIGKYACIAPSGIDSLYIILFPPAVVSSIKNAIETAWGIDSIEEKRPHCIRVKMRGSPWRPGVKGEYATALTRLILNIFNILQQSMYRFVTNISMKGNTDDMFFRYDSSLPPLQYGSPSLTDHIHVQIDSFWKGGVSDVRMHNDALEIKVKGSPWKATSIEAAGSRVLVSMVLREIRRLGYKTHATLDISRRSNDKSLFVFEGGSDLRVRPPLNIKWTCLYFCGRNKLMLVGVQTDVLLIIQDSLMPLKKDNGTRIGDVHVWKLNSN</sequence>
<evidence type="ECO:0000313" key="2">
    <source>
        <dbReference type="Proteomes" id="UP000595437"/>
    </source>
</evidence>
<protein>
    <submittedName>
        <fullName evidence="1">Uncharacterized protein</fullName>
    </submittedName>
</protein>
<reference evidence="2" key="1">
    <citation type="submission" date="2021-01" db="EMBL/GenBank/DDBJ databases">
        <title>Caligus Genome Assembly.</title>
        <authorList>
            <person name="Gallardo-Escarate C."/>
        </authorList>
    </citation>
    <scope>NUCLEOTIDE SEQUENCE [LARGE SCALE GENOMIC DNA]</scope>
</reference>
<gene>
    <name evidence="1" type="ORF">FKW44_007526</name>
</gene>